<evidence type="ECO:0000256" key="1">
    <source>
        <dbReference type="SAM" id="MobiDB-lite"/>
    </source>
</evidence>
<feature type="compositionally biased region" description="Gly residues" evidence="1">
    <location>
        <begin position="162"/>
        <end position="172"/>
    </location>
</feature>
<name>A0AAD9FZ50_9STRA</name>
<dbReference type="AlphaFoldDB" id="A0AAD9FZ50"/>
<feature type="region of interest" description="Disordered" evidence="1">
    <location>
        <begin position="1"/>
        <end position="93"/>
    </location>
</feature>
<gene>
    <name evidence="2" type="ORF">P3T76_015589</name>
</gene>
<proteinExistence type="predicted"/>
<reference evidence="2" key="1">
    <citation type="submission" date="2023-08" db="EMBL/GenBank/DDBJ databases">
        <title>Reference Genome Resource for the Citrus Pathogen Phytophthora citrophthora.</title>
        <authorList>
            <person name="Moller H."/>
            <person name="Coetzee B."/>
            <person name="Rose L.J."/>
            <person name="Van Niekerk J.M."/>
        </authorList>
    </citation>
    <scope>NUCLEOTIDE SEQUENCE</scope>
    <source>
        <strain evidence="2">STE-U-9442</strain>
    </source>
</reference>
<keyword evidence="3" id="KW-1185">Reference proteome</keyword>
<evidence type="ECO:0000313" key="3">
    <source>
        <dbReference type="Proteomes" id="UP001259832"/>
    </source>
</evidence>
<feature type="region of interest" description="Disordered" evidence="1">
    <location>
        <begin position="158"/>
        <end position="182"/>
    </location>
</feature>
<accession>A0AAD9FZ50</accession>
<sequence length="182" mass="19633">MTKRNRLNDTRRQRHVKHEQQNRVLFVTDRRRQTPKGVSSATEASGTSGGVIGQQQQPGGDSEGTGSGDEEPRDPGGATRPLRGRGQSRWPSAAKAIMEEATAGTVIERGQRKVRNKAGRYETQYRVEYQDRPGGPVVPAWLTTQQFETLFDQGKIGDDLQAGGGGGGGGACGQMSPPICEK</sequence>
<dbReference type="EMBL" id="JASMQC010000055">
    <property type="protein sequence ID" value="KAK1928949.1"/>
    <property type="molecule type" value="Genomic_DNA"/>
</dbReference>
<dbReference type="Proteomes" id="UP001259832">
    <property type="component" value="Unassembled WGS sequence"/>
</dbReference>
<comment type="caution">
    <text evidence="2">The sequence shown here is derived from an EMBL/GenBank/DDBJ whole genome shotgun (WGS) entry which is preliminary data.</text>
</comment>
<protein>
    <submittedName>
        <fullName evidence="2">Uncharacterized protein</fullName>
    </submittedName>
</protein>
<evidence type="ECO:0000313" key="2">
    <source>
        <dbReference type="EMBL" id="KAK1928949.1"/>
    </source>
</evidence>
<organism evidence="2 3">
    <name type="scientific">Phytophthora citrophthora</name>
    <dbReference type="NCBI Taxonomy" id="4793"/>
    <lineage>
        <taxon>Eukaryota</taxon>
        <taxon>Sar</taxon>
        <taxon>Stramenopiles</taxon>
        <taxon>Oomycota</taxon>
        <taxon>Peronosporomycetes</taxon>
        <taxon>Peronosporales</taxon>
        <taxon>Peronosporaceae</taxon>
        <taxon>Phytophthora</taxon>
    </lineage>
</organism>
<feature type="compositionally biased region" description="Low complexity" evidence="1">
    <location>
        <begin position="37"/>
        <end position="46"/>
    </location>
</feature>
<feature type="compositionally biased region" description="Basic and acidic residues" evidence="1">
    <location>
        <begin position="1"/>
        <end position="11"/>
    </location>
</feature>